<evidence type="ECO:0000313" key="3">
    <source>
        <dbReference type="Proteomes" id="UP001147653"/>
    </source>
</evidence>
<dbReference type="EMBL" id="JAPDDP010000150">
    <property type="protein sequence ID" value="MDA0185786.1"/>
    <property type="molecule type" value="Genomic_DNA"/>
</dbReference>
<accession>A0A9X3NLH7</accession>
<feature type="transmembrane region" description="Helical" evidence="1">
    <location>
        <begin position="49"/>
        <end position="67"/>
    </location>
</feature>
<evidence type="ECO:0000313" key="2">
    <source>
        <dbReference type="EMBL" id="MDA0185786.1"/>
    </source>
</evidence>
<keyword evidence="3" id="KW-1185">Reference proteome</keyword>
<keyword evidence="1" id="KW-1133">Transmembrane helix</keyword>
<comment type="caution">
    <text evidence="2">The sequence shown here is derived from an EMBL/GenBank/DDBJ whole genome shotgun (WGS) entry which is preliminary data.</text>
</comment>
<evidence type="ECO:0000256" key="1">
    <source>
        <dbReference type="SAM" id="Phobius"/>
    </source>
</evidence>
<reference evidence="2" key="1">
    <citation type="submission" date="2022-10" db="EMBL/GenBank/DDBJ databases">
        <title>The WGS of Solirubrobacter phytolaccae KCTC 29190.</title>
        <authorList>
            <person name="Jiang Z."/>
        </authorList>
    </citation>
    <scope>NUCLEOTIDE SEQUENCE</scope>
    <source>
        <strain evidence="2">KCTC 29190</strain>
    </source>
</reference>
<name>A0A9X3NLH7_9ACTN</name>
<gene>
    <name evidence="2" type="ORF">OJ997_36115</name>
</gene>
<dbReference type="Proteomes" id="UP001147653">
    <property type="component" value="Unassembled WGS sequence"/>
</dbReference>
<keyword evidence="1" id="KW-0812">Transmembrane</keyword>
<dbReference type="RefSeq" id="WP_270030309.1">
    <property type="nucleotide sequence ID" value="NZ_JAPDDP010000150.1"/>
</dbReference>
<organism evidence="2 3">
    <name type="scientific">Solirubrobacter phytolaccae</name>
    <dbReference type="NCBI Taxonomy" id="1404360"/>
    <lineage>
        <taxon>Bacteria</taxon>
        <taxon>Bacillati</taxon>
        <taxon>Actinomycetota</taxon>
        <taxon>Thermoleophilia</taxon>
        <taxon>Solirubrobacterales</taxon>
        <taxon>Solirubrobacteraceae</taxon>
        <taxon>Solirubrobacter</taxon>
    </lineage>
</organism>
<proteinExistence type="predicted"/>
<keyword evidence="1" id="KW-0472">Membrane</keyword>
<feature type="transmembrane region" description="Helical" evidence="1">
    <location>
        <begin position="21"/>
        <end position="43"/>
    </location>
</feature>
<protein>
    <submittedName>
        <fullName evidence="2">Uncharacterized protein</fullName>
    </submittedName>
</protein>
<sequence>MRRELQAWNGRRVVVSGVAAWALLASLVCWAGVGLAGLIGAGYWLRTGLFLLALPSLLTIIAVPILGRRN</sequence>
<dbReference type="AlphaFoldDB" id="A0A9X3NLH7"/>